<evidence type="ECO:0000313" key="2">
    <source>
        <dbReference type="Proteomes" id="UP000821865"/>
    </source>
</evidence>
<name>A0ACB8C393_DERSI</name>
<protein>
    <submittedName>
        <fullName evidence="1">Uncharacterized protein</fullName>
    </submittedName>
</protein>
<reference evidence="1" key="1">
    <citation type="submission" date="2020-05" db="EMBL/GenBank/DDBJ databases">
        <title>Large-scale comparative analyses of tick genomes elucidate their genetic diversity and vector capacities.</title>
        <authorList>
            <person name="Jia N."/>
            <person name="Wang J."/>
            <person name="Shi W."/>
            <person name="Du L."/>
            <person name="Sun Y."/>
            <person name="Zhan W."/>
            <person name="Jiang J."/>
            <person name="Wang Q."/>
            <person name="Zhang B."/>
            <person name="Ji P."/>
            <person name="Sakyi L.B."/>
            <person name="Cui X."/>
            <person name="Yuan T."/>
            <person name="Jiang B."/>
            <person name="Yang W."/>
            <person name="Lam T.T.-Y."/>
            <person name="Chang Q."/>
            <person name="Ding S."/>
            <person name="Wang X."/>
            <person name="Zhu J."/>
            <person name="Ruan X."/>
            <person name="Zhao L."/>
            <person name="Wei J."/>
            <person name="Que T."/>
            <person name="Du C."/>
            <person name="Cheng J."/>
            <person name="Dai P."/>
            <person name="Han X."/>
            <person name="Huang E."/>
            <person name="Gao Y."/>
            <person name="Liu J."/>
            <person name="Shao H."/>
            <person name="Ye R."/>
            <person name="Li L."/>
            <person name="Wei W."/>
            <person name="Wang X."/>
            <person name="Wang C."/>
            <person name="Yang T."/>
            <person name="Huo Q."/>
            <person name="Li W."/>
            <person name="Guo W."/>
            <person name="Chen H."/>
            <person name="Zhou L."/>
            <person name="Ni X."/>
            <person name="Tian J."/>
            <person name="Zhou Y."/>
            <person name="Sheng Y."/>
            <person name="Liu T."/>
            <person name="Pan Y."/>
            <person name="Xia L."/>
            <person name="Li J."/>
            <person name="Zhao F."/>
            <person name="Cao W."/>
        </authorList>
    </citation>
    <scope>NUCLEOTIDE SEQUENCE</scope>
    <source>
        <strain evidence="1">Dsil-2018</strain>
    </source>
</reference>
<keyword evidence="2" id="KW-1185">Reference proteome</keyword>
<sequence length="140" mass="16026">MFRNYYEDPAFGGHAKCLRYKRFGSYENFTTNVVFTFGEQGTKNTSGKFVLESSPCYTGKDIHHFTPDNPDVALEDYYTIYADCSSCVVIRHRYADNGNGCSLWRRLGTLDQPNDCCEFIYDENCGSSPKYPLYDQSCGF</sequence>
<gene>
    <name evidence="1" type="ORF">HPB49_011214</name>
</gene>
<evidence type="ECO:0000313" key="1">
    <source>
        <dbReference type="EMBL" id="KAH7933291.1"/>
    </source>
</evidence>
<proteinExistence type="predicted"/>
<organism evidence="1 2">
    <name type="scientific">Dermacentor silvarum</name>
    <name type="common">Tick</name>
    <dbReference type="NCBI Taxonomy" id="543639"/>
    <lineage>
        <taxon>Eukaryota</taxon>
        <taxon>Metazoa</taxon>
        <taxon>Ecdysozoa</taxon>
        <taxon>Arthropoda</taxon>
        <taxon>Chelicerata</taxon>
        <taxon>Arachnida</taxon>
        <taxon>Acari</taxon>
        <taxon>Parasitiformes</taxon>
        <taxon>Ixodida</taxon>
        <taxon>Ixodoidea</taxon>
        <taxon>Ixodidae</taxon>
        <taxon>Rhipicephalinae</taxon>
        <taxon>Dermacentor</taxon>
    </lineage>
</organism>
<comment type="caution">
    <text evidence="1">The sequence shown here is derived from an EMBL/GenBank/DDBJ whole genome shotgun (WGS) entry which is preliminary data.</text>
</comment>
<accession>A0ACB8C393</accession>
<dbReference type="Proteomes" id="UP000821865">
    <property type="component" value="Chromosome 9"/>
</dbReference>
<dbReference type="EMBL" id="CM023478">
    <property type="protein sequence ID" value="KAH7933291.1"/>
    <property type="molecule type" value="Genomic_DNA"/>
</dbReference>